<reference evidence="2" key="1">
    <citation type="submission" date="2020-05" db="EMBL/GenBank/DDBJ databases">
        <authorList>
            <person name="Chiriac C."/>
            <person name="Salcher M."/>
            <person name="Ghai R."/>
            <person name="Kavagutti S V."/>
        </authorList>
    </citation>
    <scope>NUCLEOTIDE SEQUENCE</scope>
</reference>
<accession>A0A6J6VN13</accession>
<dbReference type="InterPro" id="IPR043519">
    <property type="entry name" value="NT_sf"/>
</dbReference>
<organism evidence="2">
    <name type="scientific">freshwater metagenome</name>
    <dbReference type="NCBI Taxonomy" id="449393"/>
    <lineage>
        <taxon>unclassified sequences</taxon>
        <taxon>metagenomes</taxon>
        <taxon>ecological metagenomes</taxon>
    </lineage>
</organism>
<name>A0A6J6VN13_9ZZZZ</name>
<dbReference type="AlphaFoldDB" id="A0A6J6VN13"/>
<dbReference type="EMBL" id="CAFBQP010000111">
    <property type="protein sequence ID" value="CAB5067752.1"/>
    <property type="molecule type" value="Genomic_DNA"/>
</dbReference>
<dbReference type="EMBL" id="CAEZXX010000221">
    <property type="protein sequence ID" value="CAB4729421.1"/>
    <property type="molecule type" value="Genomic_DNA"/>
</dbReference>
<evidence type="ECO:0000313" key="1">
    <source>
        <dbReference type="EMBL" id="CAB4729421.1"/>
    </source>
</evidence>
<evidence type="ECO:0000313" key="2">
    <source>
        <dbReference type="EMBL" id="CAB4772976.1"/>
    </source>
</evidence>
<evidence type="ECO:0000313" key="3">
    <source>
        <dbReference type="EMBL" id="CAB5067752.1"/>
    </source>
</evidence>
<proteinExistence type="predicted"/>
<protein>
    <submittedName>
        <fullName evidence="2">Unannotated protein</fullName>
    </submittedName>
</protein>
<gene>
    <name evidence="1" type="ORF">UFOPK2602_02246</name>
    <name evidence="2" type="ORF">UFOPK2806_02539</name>
    <name evidence="3" type="ORF">UFOPK4306_02165</name>
</gene>
<dbReference type="SUPFAM" id="SSF81301">
    <property type="entry name" value="Nucleotidyltransferase"/>
    <property type="match status" value="1"/>
</dbReference>
<sequence>MTFDPFAMFRMLNEEGVDYVVLGGFAAILRGSPVTTRDLDVIPDRASANLDRLGRALTRMNARIRIEGDSVPTKIDGAFLANMPHMLNLVTDFGDLDLTFTPAGSAGGYTGWQSHATNEVVADGLTVRVASLDDIIDSKRAANRPKDLMALPYLESLRDELRRREPS</sequence>
<dbReference type="EMBL" id="CAEZYY010000064">
    <property type="protein sequence ID" value="CAB4772976.1"/>
    <property type="molecule type" value="Genomic_DNA"/>
</dbReference>
<dbReference type="Gene3D" id="3.30.460.40">
    <property type="match status" value="1"/>
</dbReference>